<gene>
    <name evidence="1" type="ORF">BO94DRAFT_45083</name>
</gene>
<dbReference type="Proteomes" id="UP000246702">
    <property type="component" value="Unassembled WGS sequence"/>
</dbReference>
<accession>A0A317WRF8</accession>
<keyword evidence="2" id="KW-1185">Reference proteome</keyword>
<proteinExistence type="predicted"/>
<reference evidence="1 2" key="1">
    <citation type="submission" date="2016-12" db="EMBL/GenBank/DDBJ databases">
        <title>The genomes of Aspergillus section Nigri reveals drivers in fungal speciation.</title>
        <authorList>
            <consortium name="DOE Joint Genome Institute"/>
            <person name="Vesth T.C."/>
            <person name="Nybo J."/>
            <person name="Theobald S."/>
            <person name="Brandl J."/>
            <person name="Frisvad J.C."/>
            <person name="Nielsen K.F."/>
            <person name="Lyhne E.K."/>
            <person name="Kogle M.E."/>
            <person name="Kuo A."/>
            <person name="Riley R."/>
            <person name="Clum A."/>
            <person name="Nolan M."/>
            <person name="Lipzen A."/>
            <person name="Salamov A."/>
            <person name="Henrissat B."/>
            <person name="Wiebenga A."/>
            <person name="De Vries R.P."/>
            <person name="Grigoriev I.V."/>
            <person name="Mortensen U.H."/>
            <person name="Andersen M.R."/>
            <person name="Baker S.E."/>
        </authorList>
    </citation>
    <scope>NUCLEOTIDE SEQUENCE [LARGE SCALE GENOMIC DNA]</scope>
    <source>
        <strain evidence="1 2">CBS 115572</strain>
    </source>
</reference>
<sequence>MEKERKPTHLSNAYYQSLRSLCSEYHHPLVAQEKVPNASICFFSLFFFFPLETMEYFLLPCITSFQAKLPLRNSIVCRLLKVLNANPSTSAGWHEANLRPRSKNPWSTTSNHLHQTDKDFSIGNSIYQTGHGCKRPFSKNNVGGSDESFFHENSNLVLFGIFYRKPMTIWS</sequence>
<dbReference type="GeneID" id="37109681"/>
<dbReference type="EMBL" id="MSFK01000012">
    <property type="protein sequence ID" value="PWY88595.1"/>
    <property type="molecule type" value="Genomic_DNA"/>
</dbReference>
<evidence type="ECO:0000313" key="2">
    <source>
        <dbReference type="Proteomes" id="UP000246702"/>
    </source>
</evidence>
<comment type="caution">
    <text evidence="1">The sequence shown here is derived from an EMBL/GenBank/DDBJ whole genome shotgun (WGS) entry which is preliminary data.</text>
</comment>
<name>A0A317WRF8_9EURO</name>
<protein>
    <submittedName>
        <fullName evidence="1">Uncharacterized protein</fullName>
    </submittedName>
</protein>
<dbReference type="AlphaFoldDB" id="A0A317WRF8"/>
<organism evidence="1 2">
    <name type="scientific">Aspergillus sclerotioniger CBS 115572</name>
    <dbReference type="NCBI Taxonomy" id="1450535"/>
    <lineage>
        <taxon>Eukaryota</taxon>
        <taxon>Fungi</taxon>
        <taxon>Dikarya</taxon>
        <taxon>Ascomycota</taxon>
        <taxon>Pezizomycotina</taxon>
        <taxon>Eurotiomycetes</taxon>
        <taxon>Eurotiomycetidae</taxon>
        <taxon>Eurotiales</taxon>
        <taxon>Aspergillaceae</taxon>
        <taxon>Aspergillus</taxon>
        <taxon>Aspergillus subgen. Circumdati</taxon>
    </lineage>
</organism>
<dbReference type="RefSeq" id="XP_025467957.1">
    <property type="nucleotide sequence ID" value="XM_025607538.1"/>
</dbReference>
<evidence type="ECO:0000313" key="1">
    <source>
        <dbReference type="EMBL" id="PWY88595.1"/>
    </source>
</evidence>